<comment type="caution">
    <text evidence="1">The sequence shown here is derived from an EMBL/GenBank/DDBJ whole genome shotgun (WGS) entry which is preliminary data.</text>
</comment>
<organism evidence="1 2">
    <name type="scientific">Kitasatospora atroaurantiaca</name>
    <dbReference type="NCBI Taxonomy" id="285545"/>
    <lineage>
        <taxon>Bacteria</taxon>
        <taxon>Bacillati</taxon>
        <taxon>Actinomycetota</taxon>
        <taxon>Actinomycetes</taxon>
        <taxon>Kitasatosporales</taxon>
        <taxon>Streptomycetaceae</taxon>
        <taxon>Kitasatospora</taxon>
    </lineage>
</organism>
<accession>A0A561ELP9</accession>
<proteinExistence type="predicted"/>
<dbReference type="Gene3D" id="3.40.50.450">
    <property type="match status" value="1"/>
</dbReference>
<gene>
    <name evidence="1" type="ORF">FB465_1521</name>
</gene>
<dbReference type="OrthoDB" id="3231229at2"/>
<evidence type="ECO:0000313" key="1">
    <source>
        <dbReference type="EMBL" id="TWE16538.1"/>
    </source>
</evidence>
<reference evidence="1 2" key="1">
    <citation type="submission" date="2019-06" db="EMBL/GenBank/DDBJ databases">
        <title>Sequencing the genomes of 1000 actinobacteria strains.</title>
        <authorList>
            <person name="Klenk H.-P."/>
        </authorList>
    </citation>
    <scope>NUCLEOTIDE SEQUENCE [LARGE SCALE GENOMIC DNA]</scope>
    <source>
        <strain evidence="1 2">DSM 41649</strain>
    </source>
</reference>
<dbReference type="EMBL" id="VIVR01000001">
    <property type="protein sequence ID" value="TWE16538.1"/>
    <property type="molecule type" value="Genomic_DNA"/>
</dbReference>
<keyword evidence="2" id="KW-1185">Reference proteome</keyword>
<dbReference type="RefSeq" id="WP_145788749.1">
    <property type="nucleotide sequence ID" value="NZ_BAAABR010000002.1"/>
</dbReference>
<evidence type="ECO:0000313" key="2">
    <source>
        <dbReference type="Proteomes" id="UP000318416"/>
    </source>
</evidence>
<protein>
    <submittedName>
        <fullName evidence="1">Uncharacterized protein</fullName>
    </submittedName>
</protein>
<dbReference type="AlphaFoldDB" id="A0A561ELP9"/>
<sequence>MRVGIIGHEGLSDLTEMLVRGELWQLVTTFGSYELVGVTCLAEGPETWFAQSVLDHGGKVEVIVSASAGRAGAFAGKGSKARQRLLNEANAVHRLAPVEVGGLGDDTCRALVGMIDELIAVWDGRPGSEAAKVVEAAQRAGLYVQVVWPDGCESPAE</sequence>
<name>A0A561ELP9_9ACTN</name>
<dbReference type="Proteomes" id="UP000318416">
    <property type="component" value="Unassembled WGS sequence"/>
</dbReference>